<dbReference type="CDD" id="cd01335">
    <property type="entry name" value="Radical_SAM"/>
    <property type="match status" value="1"/>
</dbReference>
<dbReference type="InterPro" id="IPR040086">
    <property type="entry name" value="MJ0683-like"/>
</dbReference>
<dbReference type="Proteomes" id="UP000218896">
    <property type="component" value="Unassembled WGS sequence"/>
</dbReference>
<dbReference type="SMART" id="SM00729">
    <property type="entry name" value="Elp3"/>
    <property type="match status" value="1"/>
</dbReference>
<dbReference type="Gene3D" id="3.80.30.30">
    <property type="match status" value="1"/>
</dbReference>
<evidence type="ECO:0000313" key="7">
    <source>
        <dbReference type="Proteomes" id="UP000218896"/>
    </source>
</evidence>
<protein>
    <submittedName>
        <fullName evidence="6">Radical SAM protein</fullName>
    </submittedName>
</protein>
<dbReference type="GO" id="GO:0046872">
    <property type="term" value="F:metal ion binding"/>
    <property type="evidence" value="ECO:0007669"/>
    <property type="project" value="UniProtKB-KW"/>
</dbReference>
<dbReference type="SFLD" id="SFLDG01084">
    <property type="entry name" value="Uncharacterised_Radical_SAM_Su"/>
    <property type="match status" value="1"/>
</dbReference>
<evidence type="ECO:0000256" key="1">
    <source>
        <dbReference type="ARBA" id="ARBA00022723"/>
    </source>
</evidence>
<dbReference type="SFLD" id="SFLDS00029">
    <property type="entry name" value="Radical_SAM"/>
    <property type="match status" value="1"/>
</dbReference>
<keyword evidence="3" id="KW-0411">Iron-sulfur</keyword>
<feature type="compositionally biased region" description="Polar residues" evidence="4">
    <location>
        <begin position="1"/>
        <end position="10"/>
    </location>
</feature>
<evidence type="ECO:0000256" key="2">
    <source>
        <dbReference type="ARBA" id="ARBA00023004"/>
    </source>
</evidence>
<organism evidence="6 7">
    <name type="scientific">Halovibrio salipaludis</name>
    <dbReference type="NCBI Taxonomy" id="2032626"/>
    <lineage>
        <taxon>Bacteria</taxon>
        <taxon>Pseudomonadati</taxon>
        <taxon>Pseudomonadota</taxon>
        <taxon>Gammaproteobacteria</taxon>
        <taxon>Oceanospirillales</taxon>
        <taxon>Halomonadaceae</taxon>
        <taxon>Halovibrio</taxon>
    </lineage>
</organism>
<dbReference type="PANTHER" id="PTHR43432">
    <property type="entry name" value="SLR0285 PROTEIN"/>
    <property type="match status" value="1"/>
</dbReference>
<reference evidence="6 7" key="1">
    <citation type="submission" date="2017-08" db="EMBL/GenBank/DDBJ databases">
        <title>Halovibrio sewagensis sp. nov., isolated from wastewater of high salinity.</title>
        <authorList>
            <person name="Dong X."/>
            <person name="Zhang G."/>
        </authorList>
    </citation>
    <scope>NUCLEOTIDE SEQUENCE [LARGE SCALE GENOMIC DNA]</scope>
    <source>
        <strain evidence="6 7">YL5-2</strain>
    </source>
</reference>
<dbReference type="EMBL" id="NSKD01000008">
    <property type="protein sequence ID" value="PAU77819.1"/>
    <property type="molecule type" value="Genomic_DNA"/>
</dbReference>
<evidence type="ECO:0000259" key="5">
    <source>
        <dbReference type="SMART" id="SM00729"/>
    </source>
</evidence>
<feature type="region of interest" description="Disordered" evidence="4">
    <location>
        <begin position="1"/>
        <end position="42"/>
    </location>
</feature>
<keyword evidence="2" id="KW-0408">Iron</keyword>
<dbReference type="SUPFAM" id="SSF102114">
    <property type="entry name" value="Radical SAM enzymes"/>
    <property type="match status" value="1"/>
</dbReference>
<gene>
    <name evidence="6" type="ORF">CK501_14080</name>
</gene>
<dbReference type="PANTHER" id="PTHR43432:SF3">
    <property type="entry name" value="SLR0285 PROTEIN"/>
    <property type="match status" value="1"/>
</dbReference>
<dbReference type="GO" id="GO:0051536">
    <property type="term" value="F:iron-sulfur cluster binding"/>
    <property type="evidence" value="ECO:0007669"/>
    <property type="project" value="UniProtKB-KW"/>
</dbReference>
<dbReference type="InterPro" id="IPR058240">
    <property type="entry name" value="rSAM_sf"/>
</dbReference>
<evidence type="ECO:0000313" key="6">
    <source>
        <dbReference type="EMBL" id="PAU77819.1"/>
    </source>
</evidence>
<sequence length="348" mass="38854">MKGRASQTNIPHRFEARVSEPWADEESSPEAEGAPPTTTQPVAARSIISRNESPDIPFSQSVNPYQGCEHGCIYCFARPSHAYQDLSPGLDFETRIQVKTNAPEKLKAALDHPRYKPTPIALGVNTDAYQPAEKDHRITRKLLEILLEYRHPVSIITKSRLILRDADLLSEMAAMGLCSVRVSLTTLDNRLKGQLEPRATAASTRLRVLRELSEAGVPTGVLTAPIIPFINDYEMEAMLSAAAENGAQRASWVLLRLPHEVAPLFEDWLQHHYPDRAAHVMNRVRDLRGGNTNSSEWGQRMTGTGVLAGLYRQRFERQCRAVGLNVQEEEPLDTGLFRRPGGEQMGLF</sequence>
<dbReference type="InterPro" id="IPR006638">
    <property type="entry name" value="Elp3/MiaA/NifB-like_rSAM"/>
</dbReference>
<feature type="domain" description="Elp3/MiaA/NifB-like radical SAM core" evidence="5">
    <location>
        <begin position="58"/>
        <end position="283"/>
    </location>
</feature>
<dbReference type="Pfam" id="PF04055">
    <property type="entry name" value="Radical_SAM"/>
    <property type="match status" value="1"/>
</dbReference>
<name>A0A2A2EZL8_9GAMM</name>
<evidence type="ECO:0000256" key="4">
    <source>
        <dbReference type="SAM" id="MobiDB-lite"/>
    </source>
</evidence>
<dbReference type="RefSeq" id="WP_095618384.1">
    <property type="nucleotide sequence ID" value="NZ_NSKD01000008.1"/>
</dbReference>
<comment type="caution">
    <text evidence="6">The sequence shown here is derived from an EMBL/GenBank/DDBJ whole genome shotgun (WGS) entry which is preliminary data.</text>
</comment>
<dbReference type="AlphaFoldDB" id="A0A2A2EZL8"/>
<dbReference type="GO" id="GO:0003824">
    <property type="term" value="F:catalytic activity"/>
    <property type="evidence" value="ECO:0007669"/>
    <property type="project" value="InterPro"/>
</dbReference>
<evidence type="ECO:0000256" key="3">
    <source>
        <dbReference type="ARBA" id="ARBA00023014"/>
    </source>
</evidence>
<accession>A0A2A2EZL8</accession>
<dbReference type="OrthoDB" id="9785699at2"/>
<proteinExistence type="predicted"/>
<keyword evidence="1" id="KW-0479">Metal-binding</keyword>
<dbReference type="InterPro" id="IPR007197">
    <property type="entry name" value="rSAM"/>
</dbReference>
<keyword evidence="7" id="KW-1185">Reference proteome</keyword>
<dbReference type="NCBIfam" id="NF033668">
    <property type="entry name" value="rSAM_PA0069"/>
    <property type="match status" value="1"/>
</dbReference>